<evidence type="ECO:0000256" key="4">
    <source>
        <dbReference type="PROSITE-ProRule" id="PRU00335"/>
    </source>
</evidence>
<dbReference type="InterPro" id="IPR054126">
    <property type="entry name" value="CprB_TetR_C"/>
</dbReference>
<organism evidence="6 7">
    <name type="scientific">Streptomyces sp. 900105755</name>
    <dbReference type="NCBI Taxonomy" id="3154389"/>
    <lineage>
        <taxon>Bacteria</taxon>
        <taxon>Bacillati</taxon>
        <taxon>Actinomycetota</taxon>
        <taxon>Actinomycetes</taxon>
        <taxon>Kitasatosporales</taxon>
        <taxon>Streptomycetaceae</taxon>
        <taxon>Streptomyces</taxon>
    </lineage>
</organism>
<dbReference type="InterPro" id="IPR047923">
    <property type="entry name" value="ArpA-like"/>
</dbReference>
<dbReference type="PROSITE" id="PS50977">
    <property type="entry name" value="HTH_TETR_2"/>
    <property type="match status" value="1"/>
</dbReference>
<feature type="domain" description="HTH tetR-type" evidence="5">
    <location>
        <begin position="10"/>
        <end position="70"/>
    </location>
</feature>
<feature type="DNA-binding region" description="H-T-H motif" evidence="4">
    <location>
        <begin position="33"/>
        <end position="52"/>
    </location>
</feature>
<protein>
    <submittedName>
        <fullName evidence="6">ScbR family autoregulator-binding transcription factor</fullName>
    </submittedName>
</protein>
<evidence type="ECO:0000313" key="7">
    <source>
        <dbReference type="Proteomes" id="UP001490365"/>
    </source>
</evidence>
<dbReference type="RefSeq" id="WP_351957740.1">
    <property type="nucleotide sequence ID" value="NZ_JBEOZM010000006.1"/>
</dbReference>
<dbReference type="InterPro" id="IPR009057">
    <property type="entry name" value="Homeodomain-like_sf"/>
</dbReference>
<dbReference type="Proteomes" id="UP001490365">
    <property type="component" value="Unassembled WGS sequence"/>
</dbReference>
<dbReference type="PANTHER" id="PTHR47506:SF1">
    <property type="entry name" value="HTH-TYPE TRANSCRIPTIONAL REGULATOR YJDC"/>
    <property type="match status" value="1"/>
</dbReference>
<keyword evidence="7" id="KW-1185">Reference proteome</keyword>
<dbReference type="InterPro" id="IPR036271">
    <property type="entry name" value="Tet_transcr_reg_TetR-rel_C_sf"/>
</dbReference>
<dbReference type="PANTHER" id="PTHR47506">
    <property type="entry name" value="TRANSCRIPTIONAL REGULATORY PROTEIN"/>
    <property type="match status" value="1"/>
</dbReference>
<accession>A0ABV1TGS4</accession>
<dbReference type="Pfam" id="PF21935">
    <property type="entry name" value="TetR_C_45"/>
    <property type="match status" value="1"/>
</dbReference>
<keyword evidence="3" id="KW-0804">Transcription</keyword>
<reference evidence="6 7" key="1">
    <citation type="submission" date="2024-06" db="EMBL/GenBank/DDBJ databases">
        <title>The Natural Products Discovery Center: Release of the First 8490 Sequenced Strains for Exploring Actinobacteria Biosynthetic Diversity.</title>
        <authorList>
            <person name="Kalkreuter E."/>
            <person name="Kautsar S.A."/>
            <person name="Yang D."/>
            <person name="Bader C.D."/>
            <person name="Teijaro C.N."/>
            <person name="Fluegel L."/>
            <person name="Davis C.M."/>
            <person name="Simpson J.R."/>
            <person name="Lauterbach L."/>
            <person name="Steele A.D."/>
            <person name="Gui C."/>
            <person name="Meng S."/>
            <person name="Li G."/>
            <person name="Viehrig K."/>
            <person name="Ye F."/>
            <person name="Su P."/>
            <person name="Kiefer A.F."/>
            <person name="Nichols A."/>
            <person name="Cepeda A.J."/>
            <person name="Yan W."/>
            <person name="Fan B."/>
            <person name="Jiang Y."/>
            <person name="Adhikari A."/>
            <person name="Zheng C.-J."/>
            <person name="Schuster L."/>
            <person name="Cowan T.M."/>
            <person name="Smanski M.J."/>
            <person name="Chevrette M.G."/>
            <person name="De Carvalho L.P.S."/>
            <person name="Shen B."/>
        </authorList>
    </citation>
    <scope>NUCLEOTIDE SEQUENCE [LARGE SCALE GENOMIC DNA]</scope>
    <source>
        <strain evidence="6 7">NPDC001694</strain>
    </source>
</reference>
<keyword evidence="1" id="KW-0805">Transcription regulation</keyword>
<name>A0ABV1TGS4_9ACTN</name>
<evidence type="ECO:0000313" key="6">
    <source>
        <dbReference type="EMBL" id="MER6269222.1"/>
    </source>
</evidence>
<dbReference type="Gene3D" id="1.10.357.10">
    <property type="entry name" value="Tetracycline Repressor, domain 2"/>
    <property type="match status" value="1"/>
</dbReference>
<dbReference type="Pfam" id="PF00440">
    <property type="entry name" value="TetR_N"/>
    <property type="match status" value="1"/>
</dbReference>
<dbReference type="SUPFAM" id="SSF48498">
    <property type="entry name" value="Tetracyclin repressor-like, C-terminal domain"/>
    <property type="match status" value="1"/>
</dbReference>
<dbReference type="PRINTS" id="PR00455">
    <property type="entry name" value="HTHTETR"/>
</dbReference>
<gene>
    <name evidence="6" type="ORF">ABT211_18265</name>
</gene>
<evidence type="ECO:0000256" key="1">
    <source>
        <dbReference type="ARBA" id="ARBA00023015"/>
    </source>
</evidence>
<evidence type="ECO:0000259" key="5">
    <source>
        <dbReference type="PROSITE" id="PS50977"/>
    </source>
</evidence>
<dbReference type="InterPro" id="IPR001647">
    <property type="entry name" value="HTH_TetR"/>
</dbReference>
<evidence type="ECO:0000256" key="2">
    <source>
        <dbReference type="ARBA" id="ARBA00023125"/>
    </source>
</evidence>
<dbReference type="EMBL" id="JBEOZM010000006">
    <property type="protein sequence ID" value="MER6269222.1"/>
    <property type="molecule type" value="Genomic_DNA"/>
</dbReference>
<comment type="caution">
    <text evidence="6">The sequence shown here is derived from an EMBL/GenBank/DDBJ whole genome shotgun (WGS) entry which is preliminary data.</text>
</comment>
<proteinExistence type="predicted"/>
<dbReference type="NCBIfam" id="NF041196">
    <property type="entry name" value="ScbR_bind_reg"/>
    <property type="match status" value="1"/>
</dbReference>
<evidence type="ECO:0000256" key="3">
    <source>
        <dbReference type="ARBA" id="ARBA00023163"/>
    </source>
</evidence>
<sequence>MKTANAERAARTRQRLLLAAAEIFDEAGYEGAAVTRIVERAGLTLGALYFHFGSKQGVAEALMNAQATTIEPHLESTGLQRLVDITLVWAQRMQHDPILRAGVRLAVEQGSHGMNDATSFEDWRKLMRDLLETAQADGELEEGAEPDRVARFVVAACTGMQVYSQLATGRADLMERVCDMWRLLLPSLSSDAVRANISVDPQRVPAT</sequence>
<keyword evidence="2 4" id="KW-0238">DNA-binding</keyword>
<dbReference type="SUPFAM" id="SSF46689">
    <property type="entry name" value="Homeodomain-like"/>
    <property type="match status" value="1"/>
</dbReference>